<dbReference type="Proteomes" id="UP001732700">
    <property type="component" value="Chromosome 2D"/>
</dbReference>
<reference evidence="1" key="2">
    <citation type="submission" date="2025-09" db="UniProtKB">
        <authorList>
            <consortium name="EnsemblPlants"/>
        </authorList>
    </citation>
    <scope>IDENTIFICATION</scope>
</reference>
<keyword evidence="2" id="KW-1185">Reference proteome</keyword>
<organism evidence="1 2">
    <name type="scientific">Avena sativa</name>
    <name type="common">Oat</name>
    <dbReference type="NCBI Taxonomy" id="4498"/>
    <lineage>
        <taxon>Eukaryota</taxon>
        <taxon>Viridiplantae</taxon>
        <taxon>Streptophyta</taxon>
        <taxon>Embryophyta</taxon>
        <taxon>Tracheophyta</taxon>
        <taxon>Spermatophyta</taxon>
        <taxon>Magnoliopsida</taxon>
        <taxon>Liliopsida</taxon>
        <taxon>Poales</taxon>
        <taxon>Poaceae</taxon>
        <taxon>BOP clade</taxon>
        <taxon>Pooideae</taxon>
        <taxon>Poodae</taxon>
        <taxon>Poeae</taxon>
        <taxon>Poeae Chloroplast Group 1 (Aveneae type)</taxon>
        <taxon>Aveninae</taxon>
        <taxon>Avena</taxon>
    </lineage>
</organism>
<evidence type="ECO:0000313" key="2">
    <source>
        <dbReference type="Proteomes" id="UP001732700"/>
    </source>
</evidence>
<accession>A0ACD5V3D2</accession>
<dbReference type="EnsemblPlants" id="AVESA.00010b.r2.2DG0372630.1">
    <property type="protein sequence ID" value="AVESA.00010b.r2.2DG0372630.1.CDS"/>
    <property type="gene ID" value="AVESA.00010b.r2.2DG0372630"/>
</dbReference>
<protein>
    <submittedName>
        <fullName evidence="1">Uncharacterized protein</fullName>
    </submittedName>
</protein>
<proteinExistence type="predicted"/>
<sequence length="449" mass="50078">MRQCRAAQTQHFPKNRWIPRLESYSSSPLPLSPPLLEDAGKQRRREKEQRNRRRVGQRSSSRGSKVKEEEMGNPTAAQADFRGLAALSARLARSLAERKADRNLVFSPLSIYTALALLAAGARGATLDEILHFLGARSRRELEESVVRVAGDTLKDQSGSGGPQVAFANGVWSDLTCRLISSVFAPGRIKAFTRIILGNAIYFKAKWERPFLKMLTKNKPFYRLDGGGTVDVPFMQSWDRQYIAVHDGFKVLKLPFQMAQAQDYAKESSDGNKRMKVSLDGNNNHTQFSMCIFLPDARDGLSNLIDMIASQPSFLHEQLPKTKIDVGELRVPKFKLSFKRSVVRILKNLGLRLPFGDQADLSDMVESDKSCLPPILDDVIHKAVIEVNEEGTEAAAVTMVCMIFGHARRLPTPLPLVDFVADHPFAYFIVEEVTGAVVFAGHVLDPSRK</sequence>
<reference evidence="1" key="1">
    <citation type="submission" date="2021-05" db="EMBL/GenBank/DDBJ databases">
        <authorList>
            <person name="Scholz U."/>
            <person name="Mascher M."/>
            <person name="Fiebig A."/>
        </authorList>
    </citation>
    <scope>NUCLEOTIDE SEQUENCE [LARGE SCALE GENOMIC DNA]</scope>
</reference>
<evidence type="ECO:0000313" key="1">
    <source>
        <dbReference type="EnsemblPlants" id="AVESA.00010b.r2.2DG0372630.1.CDS"/>
    </source>
</evidence>
<name>A0ACD5V3D2_AVESA</name>